<dbReference type="Proteomes" id="UP000317550">
    <property type="component" value="Chromosome"/>
</dbReference>
<dbReference type="RefSeq" id="WP_143856087.1">
    <property type="nucleotide sequence ID" value="NZ_CP041730.1"/>
</dbReference>
<reference evidence="2" key="1">
    <citation type="submission" date="2019-07" db="EMBL/GenBank/DDBJ databases">
        <title>Chitinimonas sp. nov., isolated from Ny-Alesund, arctica soil.</title>
        <authorList>
            <person name="Xu Q."/>
            <person name="Peng F."/>
        </authorList>
    </citation>
    <scope>NUCLEOTIDE SEQUENCE [LARGE SCALE GENOMIC DNA]</scope>
    <source>
        <strain evidence="2">R3-44</strain>
    </source>
</reference>
<organism evidence="1 2">
    <name type="scientific">Chitinimonas arctica</name>
    <dbReference type="NCBI Taxonomy" id="2594795"/>
    <lineage>
        <taxon>Bacteria</taxon>
        <taxon>Pseudomonadati</taxon>
        <taxon>Pseudomonadota</taxon>
        <taxon>Betaproteobacteria</taxon>
        <taxon>Neisseriales</taxon>
        <taxon>Chitinibacteraceae</taxon>
        <taxon>Chitinimonas</taxon>
    </lineage>
</organism>
<sequence length="194" mass="22505">MKYFLGLQIGSTIEGVITNRGRETMLIRDSETHCALHSTPLLQDVVLIKYGLYRYESEYRTAHNTLFPKSHFYMLGGCMRGEALWRTVRYCPECRAQHLEWCTMHACTTGLPPTRMELESLFKRHFGQKNYEYTTPPEVHRLLLEGGDVRAIKMLKTANPDVEIADLRLYATYLRKKAAYEKALLEINSIRTLP</sequence>
<keyword evidence="2" id="KW-1185">Reference proteome</keyword>
<accession>A0A516SAI4</accession>
<evidence type="ECO:0000313" key="1">
    <source>
        <dbReference type="EMBL" id="QDQ25162.1"/>
    </source>
</evidence>
<proteinExistence type="predicted"/>
<dbReference type="OrthoDB" id="9429493at2"/>
<dbReference type="AlphaFoldDB" id="A0A516SAI4"/>
<evidence type="ECO:0000313" key="2">
    <source>
        <dbReference type="Proteomes" id="UP000317550"/>
    </source>
</evidence>
<protein>
    <submittedName>
        <fullName evidence="1">Uncharacterized protein</fullName>
    </submittedName>
</protein>
<dbReference type="EMBL" id="CP041730">
    <property type="protein sequence ID" value="QDQ25162.1"/>
    <property type="molecule type" value="Genomic_DNA"/>
</dbReference>
<gene>
    <name evidence="1" type="ORF">FNU76_01640</name>
</gene>
<name>A0A516SAI4_9NEIS</name>
<dbReference type="KEGG" id="cari:FNU76_01640"/>